<name>A0A2S7UTS8_9GAMM</name>
<accession>A0A2S7UTS8</accession>
<comment type="caution">
    <text evidence="1">The sequence shown here is derived from an EMBL/GenBank/DDBJ whole genome shotgun (WGS) entry which is preliminary data.</text>
</comment>
<reference evidence="1 2" key="1">
    <citation type="submission" date="2016-12" db="EMBL/GenBank/DDBJ databases">
        <title>Diversity of luminous bacteria.</title>
        <authorList>
            <person name="Yoshizawa S."/>
            <person name="Kogure K."/>
        </authorList>
    </citation>
    <scope>NUCLEOTIDE SEQUENCE [LARGE SCALE GENOMIC DNA]</scope>
    <source>
        <strain evidence="1 2">SA4-48</strain>
    </source>
</reference>
<dbReference type="RefSeq" id="WP_105051405.1">
    <property type="nucleotide sequence ID" value="NZ_BMYG01000008.1"/>
</dbReference>
<dbReference type="EMBL" id="MSCH01000003">
    <property type="protein sequence ID" value="PQJ52932.1"/>
    <property type="molecule type" value="Genomic_DNA"/>
</dbReference>
<keyword evidence="2" id="KW-1185">Reference proteome</keyword>
<gene>
    <name evidence="1" type="ORF">BTO11_04195</name>
</gene>
<proteinExistence type="predicted"/>
<dbReference type="Proteomes" id="UP000239007">
    <property type="component" value="Unassembled WGS sequence"/>
</dbReference>
<organism evidence="1 2">
    <name type="scientific">Psychrosphaera saromensis</name>
    <dbReference type="NCBI Taxonomy" id="716813"/>
    <lineage>
        <taxon>Bacteria</taxon>
        <taxon>Pseudomonadati</taxon>
        <taxon>Pseudomonadota</taxon>
        <taxon>Gammaproteobacteria</taxon>
        <taxon>Alteromonadales</taxon>
        <taxon>Pseudoalteromonadaceae</taxon>
        <taxon>Psychrosphaera</taxon>
    </lineage>
</organism>
<dbReference type="AlphaFoldDB" id="A0A2S7UTS8"/>
<protein>
    <submittedName>
        <fullName evidence="1">Uncharacterized protein</fullName>
    </submittedName>
</protein>
<sequence length="169" mass="19534">MITDINNLIGCAMSLLSGREADYVDGRVLSPQSADDMKCIAHDITEYLKNSSMKSEVEMQKLEHYKHTLLAISPFGSRYISNRHDHYFIVQCEFDFDILEDALEHETLDDMYDSMSIAHDFNREEFESTAIIVRNIDNNILACDLRGCWSPLTDKFAVRVEDWVDHYAI</sequence>
<evidence type="ECO:0000313" key="2">
    <source>
        <dbReference type="Proteomes" id="UP000239007"/>
    </source>
</evidence>
<evidence type="ECO:0000313" key="1">
    <source>
        <dbReference type="EMBL" id="PQJ52932.1"/>
    </source>
</evidence>